<reference evidence="1 2" key="1">
    <citation type="submission" date="2020-10" db="EMBL/GenBank/DDBJ databases">
        <title>Complete genome sequence of Cupriavidus basilensis CCUG 49340T.</title>
        <authorList>
            <person name="Salva-Serra F."/>
            <person name="Donoso R.A."/>
            <person name="Cho K.H."/>
            <person name="Yoo J.A."/>
            <person name="Lee K."/>
            <person name="Yoon S.-H."/>
            <person name="Perez-Pantoja D."/>
            <person name="Moore E.R.B."/>
        </authorList>
    </citation>
    <scope>NUCLEOTIDE SEQUENCE [LARGE SCALE GENOMIC DNA]</scope>
    <source>
        <strain evidence="2">CCUG 49340</strain>
    </source>
</reference>
<organism evidence="1 2">
    <name type="scientific">Cupriavidus basilensis</name>
    <dbReference type="NCBI Taxonomy" id="68895"/>
    <lineage>
        <taxon>Bacteria</taxon>
        <taxon>Pseudomonadati</taxon>
        <taxon>Pseudomonadota</taxon>
        <taxon>Betaproteobacteria</taxon>
        <taxon>Burkholderiales</taxon>
        <taxon>Burkholderiaceae</taxon>
        <taxon>Cupriavidus</taxon>
    </lineage>
</organism>
<dbReference type="RefSeq" id="WP_150992242.1">
    <property type="nucleotide sequence ID" value="NZ_CP062804.1"/>
</dbReference>
<dbReference type="Pfam" id="PF14085">
    <property type="entry name" value="DUF4265"/>
    <property type="match status" value="1"/>
</dbReference>
<name>A0A643FK13_9BURK</name>
<dbReference type="Proteomes" id="UP000397656">
    <property type="component" value="Chromosome 2"/>
</dbReference>
<dbReference type="AlphaFoldDB" id="A0A643FK13"/>
<proteinExistence type="predicted"/>
<sequence>MEAEDPTILIHVYAGDDDGEPIFEELPARKMDEDTYELLSSPGLALNLARGDIVSIKSKNAHAEVLSRGGNFCVQIYEDEDIPQAILSRLEKMVAAELGGTLDGINGGNLSLTIPSQNGMDRIREVFDRFRDQTGIQWYYANIYRNLDDPDDETLLDWWLKD</sequence>
<evidence type="ECO:0000313" key="2">
    <source>
        <dbReference type="Proteomes" id="UP000397656"/>
    </source>
</evidence>
<accession>A0A643FK13</accession>
<dbReference type="GeneID" id="98404472"/>
<protein>
    <submittedName>
        <fullName evidence="1">DUF4265 domain-containing protein</fullName>
    </submittedName>
</protein>
<evidence type="ECO:0000313" key="1">
    <source>
        <dbReference type="EMBL" id="QOT80928.1"/>
    </source>
</evidence>
<dbReference type="InterPro" id="IPR025361">
    <property type="entry name" value="DUF4265"/>
</dbReference>
<dbReference type="EMBL" id="CP062804">
    <property type="protein sequence ID" value="QOT80928.1"/>
    <property type="molecule type" value="Genomic_DNA"/>
</dbReference>
<gene>
    <name evidence="1" type="ORF">F7R26_026360</name>
</gene>